<dbReference type="PANTHER" id="PTHR12526">
    <property type="entry name" value="GLYCOSYLTRANSFERASE"/>
    <property type="match status" value="1"/>
</dbReference>
<proteinExistence type="predicted"/>
<evidence type="ECO:0000256" key="2">
    <source>
        <dbReference type="ARBA" id="ARBA00022679"/>
    </source>
</evidence>
<evidence type="ECO:0000313" key="5">
    <source>
        <dbReference type="Proteomes" id="UP000428330"/>
    </source>
</evidence>
<keyword evidence="2 4" id="KW-0808">Transferase</keyword>
<dbReference type="GO" id="GO:0016757">
    <property type="term" value="F:glycosyltransferase activity"/>
    <property type="evidence" value="ECO:0007669"/>
    <property type="project" value="UniProtKB-KW"/>
</dbReference>
<keyword evidence="5" id="KW-1185">Reference proteome</keyword>
<organism evidence="4 5">
    <name type="scientific">Roseovarius faecimaris</name>
    <dbReference type="NCBI Taxonomy" id="2494550"/>
    <lineage>
        <taxon>Bacteria</taxon>
        <taxon>Pseudomonadati</taxon>
        <taxon>Pseudomonadota</taxon>
        <taxon>Alphaproteobacteria</taxon>
        <taxon>Rhodobacterales</taxon>
        <taxon>Roseobacteraceae</taxon>
        <taxon>Roseovarius</taxon>
    </lineage>
</organism>
<dbReference type="Gene3D" id="3.40.50.2000">
    <property type="entry name" value="Glycogen Phosphorylase B"/>
    <property type="match status" value="1"/>
</dbReference>
<accession>A0A6I6IS30</accession>
<reference evidence="5" key="1">
    <citation type="submission" date="2018-12" db="EMBL/GenBank/DDBJ databases">
        <title>Complete genome sequence of Roseovarius sp. MME-070.</title>
        <authorList>
            <person name="Nam Y.-D."/>
            <person name="Kang J."/>
            <person name="Chung W.-H."/>
            <person name="Park Y.S."/>
        </authorList>
    </citation>
    <scope>NUCLEOTIDE SEQUENCE [LARGE SCALE GENOMIC DNA]</scope>
    <source>
        <strain evidence="5">MME-070</strain>
    </source>
</reference>
<protein>
    <submittedName>
        <fullName evidence="4">Glycosyltransferase</fullName>
    </submittedName>
</protein>
<sequence length="552" mass="60379">MTDPGRNAAIWYADDGYDPVNKGLNGRRVAGASFLAGFFRHADVAEFVSLTQGRKGQARFAERLAASGRDLPHRAAYVSAPLRMAPVHTLYYPSPNYAEQCWLRQRFGKQTYAISGITHTTATRAVMQGMFDLRAAPQAPWDAVICTSRSVHAATLRNLDLADAQLRARFGALPPRPLMPVIPLGIDCNAYAHDPAARDALRSRMGWGPDDIVIATLSRLLPYGKFDPGPLFLALQAARQELPGRRLHMLACGIYADTHSKNTFEACARALMPDVSYTHLDGADATARRETLSGADIFTFPIDNIQETFGLAPIEAMAAGLPVVTSDWDGMRDTVSEDVGIRVPTLSAPARHTLPEAWRYHCQQQSYAQYSSNVSALTAIDLPALTRAFVALASNPDKRRSMGEAGKRRARTLYDWAAIIPQMQDLWAEQNAMREAADDDKTPRAVPMAPAPMDLFSAYPTAQLTPGRGRIHPQDSSVTLREIYAARRYGKLGQVFEKEETLQMVHDALVAGGAAGSSAATLAKQLGLNPVTVERACLWLIKYGLARYEAPS</sequence>
<dbReference type="Pfam" id="PF00534">
    <property type="entry name" value="Glycos_transf_1"/>
    <property type="match status" value="1"/>
</dbReference>
<evidence type="ECO:0000256" key="1">
    <source>
        <dbReference type="ARBA" id="ARBA00022676"/>
    </source>
</evidence>
<dbReference type="OrthoDB" id="9790710at2"/>
<dbReference type="CDD" id="cd03801">
    <property type="entry name" value="GT4_PimA-like"/>
    <property type="match status" value="1"/>
</dbReference>
<keyword evidence="1" id="KW-0328">Glycosyltransferase</keyword>
<dbReference type="PANTHER" id="PTHR12526:SF510">
    <property type="entry name" value="D-INOSITOL 3-PHOSPHATE GLYCOSYLTRANSFERASE"/>
    <property type="match status" value="1"/>
</dbReference>
<dbReference type="InterPro" id="IPR001296">
    <property type="entry name" value="Glyco_trans_1"/>
</dbReference>
<dbReference type="EMBL" id="CP034348">
    <property type="protein sequence ID" value="QGX98703.1"/>
    <property type="molecule type" value="Genomic_DNA"/>
</dbReference>
<feature type="domain" description="Glycosyl transferase family 1" evidence="3">
    <location>
        <begin position="232"/>
        <end position="341"/>
    </location>
</feature>
<dbReference type="RefSeq" id="WP_157707387.1">
    <property type="nucleotide sequence ID" value="NZ_CP034348.1"/>
</dbReference>
<dbReference type="Proteomes" id="UP000428330">
    <property type="component" value="Chromosome"/>
</dbReference>
<evidence type="ECO:0000259" key="3">
    <source>
        <dbReference type="Pfam" id="PF00534"/>
    </source>
</evidence>
<dbReference type="AlphaFoldDB" id="A0A6I6IS30"/>
<gene>
    <name evidence="4" type="ORF">EI983_10650</name>
</gene>
<dbReference type="KEGG" id="rom:EI983_10650"/>
<evidence type="ECO:0000313" key="4">
    <source>
        <dbReference type="EMBL" id="QGX98703.1"/>
    </source>
</evidence>
<name>A0A6I6IS30_9RHOB</name>
<dbReference type="SUPFAM" id="SSF53756">
    <property type="entry name" value="UDP-Glycosyltransferase/glycogen phosphorylase"/>
    <property type="match status" value="1"/>
</dbReference>